<sequence length="161" mass="17450">MGVSASSQHQHHAARAATAASSAEDVRNIREYDEHLVAVALNGGFGLDATGLIELIIKHGQKQTSVSITRLRKYLSKRADVYAAVDALNEHYGLLNEHTAAHPEAPQVGVKRRLVNYEYTGPLRLGLCGGVAVPALPGAVHRRTERTPMLSSEARQGRRLL</sequence>
<proteinExistence type="predicted"/>
<keyword evidence="3" id="KW-1185">Reference proteome</keyword>
<protein>
    <submittedName>
        <fullName evidence="2">Uncharacterized protein</fullName>
    </submittedName>
</protein>
<evidence type="ECO:0000313" key="3">
    <source>
        <dbReference type="Proteomes" id="UP000041254"/>
    </source>
</evidence>
<dbReference type="VEuPathDB" id="CryptoDB:Vbra_20501"/>
<evidence type="ECO:0000313" key="2">
    <source>
        <dbReference type="EMBL" id="CEL98085.1"/>
    </source>
</evidence>
<gene>
    <name evidence="2" type="ORF">Vbra_20501</name>
</gene>
<dbReference type="Proteomes" id="UP000041254">
    <property type="component" value="Unassembled WGS sequence"/>
</dbReference>
<evidence type="ECO:0000256" key="1">
    <source>
        <dbReference type="SAM" id="MobiDB-lite"/>
    </source>
</evidence>
<feature type="region of interest" description="Disordered" evidence="1">
    <location>
        <begin position="1"/>
        <end position="20"/>
    </location>
</feature>
<dbReference type="AlphaFoldDB" id="A0A0G4EM79"/>
<name>A0A0G4EM79_VITBC</name>
<dbReference type="InParanoid" id="A0A0G4EM79"/>
<accession>A0A0G4EM79</accession>
<reference evidence="2 3" key="1">
    <citation type="submission" date="2014-11" db="EMBL/GenBank/DDBJ databases">
        <authorList>
            <person name="Zhu J."/>
            <person name="Qi W."/>
            <person name="Song R."/>
        </authorList>
    </citation>
    <scope>NUCLEOTIDE SEQUENCE [LARGE SCALE GENOMIC DNA]</scope>
</reference>
<dbReference type="EMBL" id="CDMY01000262">
    <property type="protein sequence ID" value="CEL98085.1"/>
    <property type="molecule type" value="Genomic_DNA"/>
</dbReference>
<organism evidence="2 3">
    <name type="scientific">Vitrella brassicaformis (strain CCMP3155)</name>
    <dbReference type="NCBI Taxonomy" id="1169540"/>
    <lineage>
        <taxon>Eukaryota</taxon>
        <taxon>Sar</taxon>
        <taxon>Alveolata</taxon>
        <taxon>Colpodellida</taxon>
        <taxon>Vitrellaceae</taxon>
        <taxon>Vitrella</taxon>
    </lineage>
</organism>